<gene>
    <name evidence="1" type="ORF">ASZ90_000089</name>
</gene>
<dbReference type="AlphaFoldDB" id="A0A0W8GAC3"/>
<name>A0A0W8GAC3_9ZZZZ</name>
<proteinExistence type="predicted"/>
<sequence>MAAVWPSAIVARRMVREFTGGLISPKTMANLDSLGQGPEGRFIANSATAYPVKNLVTWLRSRSK</sequence>
<comment type="caution">
    <text evidence="1">The sequence shown here is derived from an EMBL/GenBank/DDBJ whole genome shotgun (WGS) entry which is preliminary data.</text>
</comment>
<evidence type="ECO:0000313" key="1">
    <source>
        <dbReference type="EMBL" id="KUG30023.1"/>
    </source>
</evidence>
<dbReference type="EMBL" id="LNQE01000010">
    <property type="protein sequence ID" value="KUG30023.1"/>
    <property type="molecule type" value="Genomic_DNA"/>
</dbReference>
<accession>A0A0W8GAC3</accession>
<organism evidence="1">
    <name type="scientific">hydrocarbon metagenome</name>
    <dbReference type="NCBI Taxonomy" id="938273"/>
    <lineage>
        <taxon>unclassified sequences</taxon>
        <taxon>metagenomes</taxon>
        <taxon>ecological metagenomes</taxon>
    </lineage>
</organism>
<reference evidence="1" key="1">
    <citation type="journal article" date="2015" name="Proc. Natl. Acad. Sci. U.S.A.">
        <title>Networks of energetic and metabolic interactions define dynamics in microbial communities.</title>
        <authorList>
            <person name="Embree M."/>
            <person name="Liu J.K."/>
            <person name="Al-Bassam M.M."/>
            <person name="Zengler K."/>
        </authorList>
    </citation>
    <scope>NUCLEOTIDE SEQUENCE</scope>
</reference>
<protein>
    <submittedName>
        <fullName evidence="1">Uncharacterized protein</fullName>
    </submittedName>
</protein>